<organism evidence="8 9">
    <name type="scientific">Sulfurirhabdus autotrophica</name>
    <dbReference type="NCBI Taxonomy" id="1706046"/>
    <lineage>
        <taxon>Bacteria</taxon>
        <taxon>Pseudomonadati</taxon>
        <taxon>Pseudomonadota</taxon>
        <taxon>Betaproteobacteria</taxon>
        <taxon>Nitrosomonadales</taxon>
        <taxon>Sulfuricellaceae</taxon>
        <taxon>Sulfurirhabdus</taxon>
    </lineage>
</organism>
<dbReference type="SUPFAM" id="SSF46785">
    <property type="entry name" value="Winged helix' DNA-binding domain"/>
    <property type="match status" value="1"/>
</dbReference>
<evidence type="ECO:0000259" key="7">
    <source>
        <dbReference type="PROSITE" id="PS51733"/>
    </source>
</evidence>
<keyword evidence="6" id="KW-0238">DNA-binding</keyword>
<sequence>MKPLTFSILRLLSDGNFHSGEALAQYLGVSRASISNGLKTLGELGVNIYKIRGRGYCLQDPLQWLDKQLILDFLGTSAKDFNIEVHDVMDSSNSLLLQDASKGLEHRSCYVVELQLQGRGRRGRAWHMNLGGALTFSLLWRFNQCAGYLSGLSLAVGVALVRSLRDLGLVGVALKWPNDVLYQYQKMAGILIELQGDVLGPSAAVIGIGLNLRLSPSVRCKIDQAVTDFSTVSGEMPDRNAVLASLLININEVLRVFEKSGFSALRNEWISYHVYHNRSVRILMPGGETREGDVIDVDIDGSLVVKTSIGKERFSSGEISLRGSL</sequence>
<dbReference type="Proteomes" id="UP000295367">
    <property type="component" value="Unassembled WGS sequence"/>
</dbReference>
<dbReference type="Gene3D" id="3.30.930.10">
    <property type="entry name" value="Bira Bifunctional Protein, Domain 2"/>
    <property type="match status" value="1"/>
</dbReference>
<reference evidence="8 9" key="1">
    <citation type="submission" date="2019-03" db="EMBL/GenBank/DDBJ databases">
        <title>Genomic Encyclopedia of Type Strains, Phase IV (KMG-IV): sequencing the most valuable type-strain genomes for metagenomic binning, comparative biology and taxonomic classification.</title>
        <authorList>
            <person name="Goeker M."/>
        </authorList>
    </citation>
    <scope>NUCLEOTIDE SEQUENCE [LARGE SCALE GENOMIC DNA]</scope>
    <source>
        <strain evidence="8 9">DSM 100309</strain>
    </source>
</reference>
<keyword evidence="1 6" id="KW-0436">Ligase</keyword>
<evidence type="ECO:0000256" key="2">
    <source>
        <dbReference type="ARBA" id="ARBA00022741"/>
    </source>
</evidence>
<comment type="caution">
    <text evidence="8">The sequence shown here is derived from an EMBL/GenBank/DDBJ whole genome shotgun (WGS) entry which is preliminary data.</text>
</comment>
<feature type="binding site" evidence="6">
    <location>
        <begin position="91"/>
        <end position="93"/>
    </location>
    <ligand>
        <name>biotin</name>
        <dbReference type="ChEBI" id="CHEBI:57586"/>
    </ligand>
</feature>
<dbReference type="GO" id="GO:0006355">
    <property type="term" value="P:regulation of DNA-templated transcription"/>
    <property type="evidence" value="ECO:0007669"/>
    <property type="project" value="UniProtKB-UniRule"/>
</dbReference>
<evidence type="ECO:0000256" key="3">
    <source>
        <dbReference type="ARBA" id="ARBA00022840"/>
    </source>
</evidence>
<keyword evidence="3 6" id="KW-0067">ATP-binding</keyword>
<protein>
    <recommendedName>
        <fullName evidence="6">Bifunctional ligase/repressor BirA</fullName>
    </recommendedName>
    <alternativeName>
        <fullName evidence="6">Biotin--[acetyl-CoA-carboxylase] ligase</fullName>
        <ecNumber evidence="6">6.3.4.15</ecNumber>
    </alternativeName>
    <alternativeName>
        <fullName evidence="6">Biotin--protein ligase</fullName>
    </alternativeName>
    <alternativeName>
        <fullName evidence="6">Biotin-[acetyl-CoA carboxylase] synthetase</fullName>
    </alternativeName>
</protein>
<dbReference type="SUPFAM" id="SSF55681">
    <property type="entry name" value="Class II aaRS and biotin synthetases"/>
    <property type="match status" value="1"/>
</dbReference>
<keyword evidence="6" id="KW-0678">Repressor</keyword>
<dbReference type="InterPro" id="IPR036388">
    <property type="entry name" value="WH-like_DNA-bd_sf"/>
</dbReference>
<dbReference type="InterPro" id="IPR003142">
    <property type="entry name" value="BPL_C"/>
</dbReference>
<dbReference type="PROSITE" id="PS51733">
    <property type="entry name" value="BPL_LPL_CATALYTIC"/>
    <property type="match status" value="1"/>
</dbReference>
<dbReference type="InterPro" id="IPR004143">
    <property type="entry name" value="BPL_LPL_catalytic"/>
</dbReference>
<dbReference type="AlphaFoldDB" id="A0A4R3XTP4"/>
<feature type="binding site" evidence="6">
    <location>
        <position position="186"/>
    </location>
    <ligand>
        <name>biotin</name>
        <dbReference type="ChEBI" id="CHEBI:57586"/>
    </ligand>
</feature>
<feature type="binding site" evidence="6">
    <location>
        <position position="115"/>
    </location>
    <ligand>
        <name>biotin</name>
        <dbReference type="ChEBI" id="CHEBI:57586"/>
    </ligand>
</feature>
<dbReference type="CDD" id="cd16442">
    <property type="entry name" value="BPL"/>
    <property type="match status" value="1"/>
</dbReference>
<keyword evidence="9" id="KW-1185">Reference proteome</keyword>
<comment type="catalytic activity">
    <reaction evidence="5 6">
        <text>biotin + L-lysyl-[protein] + ATP = N(6)-biotinyl-L-lysyl-[protein] + AMP + diphosphate + H(+)</text>
        <dbReference type="Rhea" id="RHEA:11756"/>
        <dbReference type="Rhea" id="RHEA-COMP:9752"/>
        <dbReference type="Rhea" id="RHEA-COMP:10505"/>
        <dbReference type="ChEBI" id="CHEBI:15378"/>
        <dbReference type="ChEBI" id="CHEBI:29969"/>
        <dbReference type="ChEBI" id="CHEBI:30616"/>
        <dbReference type="ChEBI" id="CHEBI:33019"/>
        <dbReference type="ChEBI" id="CHEBI:57586"/>
        <dbReference type="ChEBI" id="CHEBI:83144"/>
        <dbReference type="ChEBI" id="CHEBI:456215"/>
        <dbReference type="EC" id="6.3.4.15"/>
    </reaction>
</comment>
<dbReference type="InterPro" id="IPR036390">
    <property type="entry name" value="WH_DNA-bd_sf"/>
</dbReference>
<dbReference type="Pfam" id="PF02237">
    <property type="entry name" value="BPL_C"/>
    <property type="match status" value="1"/>
</dbReference>
<gene>
    <name evidence="6" type="primary">birA</name>
    <name evidence="8" type="ORF">EDC63_11781</name>
</gene>
<evidence type="ECO:0000313" key="9">
    <source>
        <dbReference type="Proteomes" id="UP000295367"/>
    </source>
</evidence>
<dbReference type="InterPro" id="IPR013196">
    <property type="entry name" value="HTH_11"/>
</dbReference>
<dbReference type="RefSeq" id="WP_124944805.1">
    <property type="nucleotide sequence ID" value="NZ_BHVT01000003.1"/>
</dbReference>
<keyword evidence="6" id="KW-0804">Transcription</keyword>
<evidence type="ECO:0000256" key="1">
    <source>
        <dbReference type="ARBA" id="ARBA00022598"/>
    </source>
</evidence>
<dbReference type="Gene3D" id="1.10.10.10">
    <property type="entry name" value="Winged helix-like DNA-binding domain superfamily/Winged helix DNA-binding domain"/>
    <property type="match status" value="1"/>
</dbReference>
<name>A0A4R3XTP4_9PROT</name>
<evidence type="ECO:0000256" key="5">
    <source>
        <dbReference type="ARBA" id="ARBA00047846"/>
    </source>
</evidence>
<dbReference type="Pfam" id="PF08279">
    <property type="entry name" value="HTH_11"/>
    <property type="match status" value="1"/>
</dbReference>
<dbReference type="InterPro" id="IPR030855">
    <property type="entry name" value="Bifunct_BirA"/>
</dbReference>
<keyword evidence="4 6" id="KW-0092">Biotin</keyword>
<dbReference type="GO" id="GO:0005524">
    <property type="term" value="F:ATP binding"/>
    <property type="evidence" value="ECO:0007669"/>
    <property type="project" value="UniProtKB-UniRule"/>
</dbReference>
<accession>A0A4R3XTP4</accession>
<keyword evidence="6" id="KW-0805">Transcription regulation</keyword>
<dbReference type="Pfam" id="PF03099">
    <property type="entry name" value="BPL_LplA_LipB"/>
    <property type="match status" value="1"/>
</dbReference>
<dbReference type="PANTHER" id="PTHR12835">
    <property type="entry name" value="BIOTIN PROTEIN LIGASE"/>
    <property type="match status" value="1"/>
</dbReference>
<keyword evidence="2 6" id="KW-0547">Nucleotide-binding</keyword>
<evidence type="ECO:0000256" key="4">
    <source>
        <dbReference type="ARBA" id="ARBA00023267"/>
    </source>
</evidence>
<dbReference type="InterPro" id="IPR008988">
    <property type="entry name" value="Transcriptional_repressor_C"/>
</dbReference>
<dbReference type="OrthoDB" id="9807064at2"/>
<dbReference type="PANTHER" id="PTHR12835:SF5">
    <property type="entry name" value="BIOTIN--PROTEIN LIGASE"/>
    <property type="match status" value="1"/>
</dbReference>
<feature type="binding site" evidence="6">
    <location>
        <begin position="119"/>
        <end position="121"/>
    </location>
    <ligand>
        <name>biotin</name>
        <dbReference type="ChEBI" id="CHEBI:57586"/>
    </ligand>
</feature>
<dbReference type="EMBL" id="SMCO01000017">
    <property type="protein sequence ID" value="TCV83045.1"/>
    <property type="molecule type" value="Genomic_DNA"/>
</dbReference>
<evidence type="ECO:0000313" key="8">
    <source>
        <dbReference type="EMBL" id="TCV83045.1"/>
    </source>
</evidence>
<dbReference type="GO" id="GO:0004077">
    <property type="term" value="F:biotin--[biotin carboxyl-carrier protein] ligase activity"/>
    <property type="evidence" value="ECO:0007669"/>
    <property type="project" value="UniProtKB-UniRule"/>
</dbReference>
<evidence type="ECO:0000256" key="6">
    <source>
        <dbReference type="HAMAP-Rule" id="MF_00978"/>
    </source>
</evidence>
<comment type="function">
    <text evidence="6">Acts both as a biotin--[acetyl-CoA-carboxylase] ligase and a repressor.</text>
</comment>
<dbReference type="SUPFAM" id="SSF50037">
    <property type="entry name" value="C-terminal domain of transcriptional repressors"/>
    <property type="match status" value="1"/>
</dbReference>
<dbReference type="GO" id="GO:0003677">
    <property type="term" value="F:DNA binding"/>
    <property type="evidence" value="ECO:0007669"/>
    <property type="project" value="UniProtKB-UniRule"/>
</dbReference>
<feature type="domain" description="BPL/LPL catalytic" evidence="7">
    <location>
        <begin position="68"/>
        <end position="258"/>
    </location>
</feature>
<comment type="similarity">
    <text evidence="6">Belongs to the biotin--protein ligase family.</text>
</comment>
<dbReference type="InterPro" id="IPR004408">
    <property type="entry name" value="Biotin_CoA_COase_ligase"/>
</dbReference>
<dbReference type="GO" id="GO:0005737">
    <property type="term" value="C:cytoplasm"/>
    <property type="evidence" value="ECO:0007669"/>
    <property type="project" value="TreeGrafter"/>
</dbReference>
<dbReference type="EC" id="6.3.4.15" evidence="6"/>
<dbReference type="HAMAP" id="MF_00978">
    <property type="entry name" value="Bifunct_BirA"/>
    <property type="match status" value="1"/>
</dbReference>
<feature type="DNA-binding region" description="H-T-H motif" evidence="6">
    <location>
        <begin position="20"/>
        <end position="39"/>
    </location>
</feature>
<dbReference type="NCBIfam" id="TIGR00121">
    <property type="entry name" value="birA_ligase"/>
    <property type="match status" value="1"/>
</dbReference>
<proteinExistence type="inferred from homology"/>
<dbReference type="InterPro" id="IPR045864">
    <property type="entry name" value="aa-tRNA-synth_II/BPL/LPL"/>
</dbReference>
<dbReference type="Gene3D" id="2.30.30.100">
    <property type="match status" value="1"/>
</dbReference>